<protein>
    <submittedName>
        <fullName evidence="1">Uncharacterized protein</fullName>
    </submittedName>
</protein>
<name>A0A511NFR4_9FLAO</name>
<sequence length="183" mass="21602">MKKYLKKIPLSPIKQEDINDFIKKGILLFETEKEEELESFFNLYNILNFNGENVFESISNIRNAKRFLNELKLSIENIKDDIYLHGFILIKLLKFSYYDVYRLLFNKNNYLENSKYERIGINQYTHYKLKKKDSKEGGINSFSKSILNEDVKSLGIFSKNELSIIGFICERIFGDGYGPFNTK</sequence>
<dbReference type="STRING" id="1218108.GCA_000382425_02543"/>
<comment type="caution">
    <text evidence="1">The sequence shown here is derived from an EMBL/GenBank/DDBJ whole genome shotgun (WGS) entry which is preliminary data.</text>
</comment>
<dbReference type="EMBL" id="BJXC01000006">
    <property type="protein sequence ID" value="GEM51456.1"/>
    <property type="molecule type" value="Genomic_DNA"/>
</dbReference>
<proteinExistence type="predicted"/>
<keyword evidence="2" id="KW-1185">Reference proteome</keyword>
<evidence type="ECO:0000313" key="1">
    <source>
        <dbReference type="EMBL" id="GEM51456.1"/>
    </source>
</evidence>
<evidence type="ECO:0000313" key="2">
    <source>
        <dbReference type="Proteomes" id="UP000321245"/>
    </source>
</evidence>
<gene>
    <name evidence="1" type="ORF">EB1_12460</name>
</gene>
<dbReference type="RefSeq" id="WP_019976019.1">
    <property type="nucleotide sequence ID" value="NZ_BJXC01000006.1"/>
</dbReference>
<accession>A0A511NFR4</accession>
<dbReference type="AlphaFoldDB" id="A0A511NFR4"/>
<reference evidence="1 2" key="1">
    <citation type="submission" date="2019-07" db="EMBL/GenBank/DDBJ databases">
        <title>Whole genome shotgun sequence of Empedobacter brevis NBRC 14943.</title>
        <authorList>
            <person name="Hosoyama A."/>
            <person name="Uohara A."/>
            <person name="Ohji S."/>
            <person name="Ichikawa N."/>
        </authorList>
    </citation>
    <scope>NUCLEOTIDE SEQUENCE [LARGE SCALE GENOMIC DNA]</scope>
    <source>
        <strain evidence="1 2">NBRC 14943</strain>
    </source>
</reference>
<dbReference type="GeneID" id="84650664"/>
<dbReference type="Proteomes" id="UP000321245">
    <property type="component" value="Unassembled WGS sequence"/>
</dbReference>
<organism evidence="1 2">
    <name type="scientific">Empedobacter brevis NBRC 14943 = ATCC 43319</name>
    <dbReference type="NCBI Taxonomy" id="1218108"/>
    <lineage>
        <taxon>Bacteria</taxon>
        <taxon>Pseudomonadati</taxon>
        <taxon>Bacteroidota</taxon>
        <taxon>Flavobacteriia</taxon>
        <taxon>Flavobacteriales</taxon>
        <taxon>Weeksellaceae</taxon>
        <taxon>Empedobacter</taxon>
    </lineage>
</organism>